<evidence type="ECO:0000256" key="1">
    <source>
        <dbReference type="ARBA" id="ARBA00010116"/>
    </source>
</evidence>
<dbReference type="PRINTS" id="PR01369">
    <property type="entry name" value="INTIMIN"/>
</dbReference>
<dbReference type="Pfam" id="PF11924">
    <property type="entry name" value="IAT_beta"/>
    <property type="match status" value="1"/>
</dbReference>
<accession>A0ABU4S4X0</accession>
<dbReference type="InterPro" id="IPR013783">
    <property type="entry name" value="Ig-like_fold"/>
</dbReference>
<dbReference type="PANTHER" id="PTHR39576">
    <property type="entry name" value="ATTACHING AND EFFACING PROTEIN HOMOLOG-RELATED-RELATED"/>
    <property type="match status" value="1"/>
</dbReference>
<feature type="domain" description="Inverse autotransporter beta-domain" evidence="2">
    <location>
        <begin position="81"/>
        <end position="344"/>
    </location>
</feature>
<evidence type="ECO:0000313" key="3">
    <source>
        <dbReference type="EMBL" id="MDX7986262.1"/>
    </source>
</evidence>
<dbReference type="Proteomes" id="UP001271890">
    <property type="component" value="Unassembled WGS sequence"/>
</dbReference>
<keyword evidence="4" id="KW-1185">Reference proteome</keyword>
<proteinExistence type="inferred from homology"/>
<reference evidence="4" key="1">
    <citation type="journal article" date="2024" name="Toxins">
        <title>Genome Sequence Analysis of Native Xenorhabdus Strains Isolated from Entomopathogenic Nematodes in Argentina.</title>
        <authorList>
            <person name="Palma L."/>
            <person name="Frizzo L."/>
            <person name="Kaiser S."/>
            <person name="Berry C."/>
            <person name="Caballero P."/>
            <person name="Bode H.B."/>
            <person name="Del Valle E.E."/>
        </authorList>
    </citation>
    <scope>NUCLEOTIDE SEQUENCE [LARGE SCALE GENOMIC DNA]</scope>
    <source>
        <strain evidence="4">12</strain>
    </source>
</reference>
<dbReference type="InterPro" id="IPR051715">
    <property type="entry name" value="Intimin-Invasin_domain"/>
</dbReference>
<comment type="caution">
    <text evidence="3">The sequence shown here is derived from an EMBL/GenBank/DDBJ whole genome shotgun (WGS) entry which is preliminary data.</text>
</comment>
<evidence type="ECO:0000313" key="4">
    <source>
        <dbReference type="Proteomes" id="UP001271890"/>
    </source>
</evidence>
<name>A0ABU4S4X0_9GAMM</name>
<dbReference type="EMBL" id="VCDN01000011">
    <property type="protein sequence ID" value="MDX7986262.1"/>
    <property type="molecule type" value="Genomic_DNA"/>
</dbReference>
<dbReference type="Gene3D" id="2.40.160.160">
    <property type="entry name" value="Inverse autotransporter, beta-domain"/>
    <property type="match status" value="1"/>
</dbReference>
<organism evidence="3 4">
    <name type="scientific">Xenorhabdus santafensis</name>
    <dbReference type="NCBI Taxonomy" id="2582833"/>
    <lineage>
        <taxon>Bacteria</taxon>
        <taxon>Pseudomonadati</taxon>
        <taxon>Pseudomonadota</taxon>
        <taxon>Gammaproteobacteria</taxon>
        <taxon>Enterobacterales</taxon>
        <taxon>Morganellaceae</taxon>
        <taxon>Xenorhabdus</taxon>
    </lineage>
</organism>
<gene>
    <name evidence="3" type="ORF">FE392_02785</name>
</gene>
<comment type="similarity">
    <text evidence="1">Belongs to the intimin/invasin family.</text>
</comment>
<dbReference type="InterPro" id="IPR038177">
    <property type="entry name" value="IAT_beta_sf"/>
</dbReference>
<dbReference type="Gene3D" id="2.60.40.10">
    <property type="entry name" value="Immunoglobulins"/>
    <property type="match status" value="1"/>
</dbReference>
<evidence type="ECO:0000259" key="2">
    <source>
        <dbReference type="Pfam" id="PF11924"/>
    </source>
</evidence>
<sequence length="1020" mass="113173">MRCSNMDSYAYGKFVRSFMLICSLIFLFISMGAFSKDKEIYNRHAEKTSIHPQNNQNEDGLNIISQNIYTVGNLLTSSPSQIIDQTKSYAVSKLNSTVATETQKWLSQFGKAKIQFSLDRKGKLDNSSLDLLFPLYDNKAEWLFFSQIGYRNKDSRNTVNFGLGGRYFTADWMYGLNTFYDYDTTGNNKRFGLGGEFWADYIKLSANTYWRLNGWHQSVKEKDYEERPANGFDLNGEFFLPSHPNLGGKLSYEQYFGDNVALFNRNTRQKNPSLGKIGLTYTPIPLMTVGIDYKYGSGGHSEALFQANINYRFGVPFSAQISPGYVASMRTLAGSRYDLVERNNNIVLDYRKIPELKVTLPDTLNGYSSQMKLVMPNIASEKPIRQVTWRAGEGLKKNGGELPDVSGTNPIGIILPNYIPNGINTYPIYAVVEDESGRKSKEAEMLVTVEPFVVKDEPQITPLEEGYTLASTITYGHKENAPLSNIVFQNIKWSAELPEGSTPDQKKAVKLEGVGSGTSNDKGQLMVNIISMKPVGNVAIYLEMTGMPKTKIHTVNFSEVPYHISSIDVSPQGPLALGNSYTFTATIVDDKNKPVADNEDLMPKWEIEKGVSGMVLTAGATKTNSKGELTATVMSTAEVEDAKISLSLQNGTKISSPGFTFVHAKSVDIEFKDQIEVSPAGPLLGNGEDKYTYKVLVVDDKYKQPLRKWSFENVTWSIVDKNLPDDLIFKDIQKTTDEHGYLTALLVSKVGMDDIHAKISVVTSDKKEKSALAKTPVSFNAVPQAAGIMVMDQHEHNLHISSEQQNRPYNVHNKLRVVLTKGSSTPSGDQPLHLIGEVKYGTSSSVVKIDSVTGHITFPPEGFTTSQGPTIVTATITNRDTKAKYIYQYSFNPQRYVFSPDVGNKGYVKLGGQASNSTCETLEPKYSLGQGNVQSMTDSDVGISASTDTENSFLHEYDGFPGLGLLPYEDNAEEGEILNTKIKVAFSNQQSQFFLYDYKIKSAIDSDPEDTGRLLCKLSN</sequence>
<dbReference type="PANTHER" id="PTHR39576:SF2">
    <property type="entry name" value="ATTACHING AND EFFACING PROTEIN HOMOLOG-RELATED"/>
    <property type="match status" value="1"/>
</dbReference>
<protein>
    <recommendedName>
        <fullName evidence="2">Inverse autotransporter beta-domain domain-containing protein</fullName>
    </recommendedName>
</protein>
<dbReference type="InterPro" id="IPR003535">
    <property type="entry name" value="Intimin/invasin_bac"/>
</dbReference>
<dbReference type="InterPro" id="IPR024519">
    <property type="entry name" value="IAT_beta"/>
</dbReference>